<dbReference type="InParanoid" id="A0A1Y1UIP9"/>
<evidence type="ECO:0000259" key="2">
    <source>
        <dbReference type="PROSITE" id="PS50010"/>
    </source>
</evidence>
<feature type="region of interest" description="Disordered" evidence="1">
    <location>
        <begin position="60"/>
        <end position="92"/>
    </location>
</feature>
<accession>A0A1Y1UIP9</accession>
<dbReference type="OrthoDB" id="660555at2759"/>
<comment type="caution">
    <text evidence="3">The sequence shown here is derived from an EMBL/GenBank/DDBJ whole genome shotgun (WGS) entry which is preliminary data.</text>
</comment>
<evidence type="ECO:0000313" key="3">
    <source>
        <dbReference type="EMBL" id="ORX37849.1"/>
    </source>
</evidence>
<feature type="compositionally biased region" description="Polar residues" evidence="1">
    <location>
        <begin position="105"/>
        <end position="115"/>
    </location>
</feature>
<sequence length="161" mass="17681">MPIQRALRYKLLFADLMSSTPTGSSMHTLVSSALSTANRIADECNARQTVDVSVFRRQPTGSSTRFTTSTVHESREQEKKLPARQKRKSLGKEKVSFVFRSSHAKSLSNCGTTGDTIDGKEEQVPGARPKTKRRISDGPLGLVDADSPARLRGARSSWALF</sequence>
<gene>
    <name evidence="3" type="ORF">BD324DRAFT_402831</name>
</gene>
<dbReference type="GeneID" id="33554497"/>
<keyword evidence="4" id="KW-1185">Reference proteome</keyword>
<dbReference type="Pfam" id="PF00621">
    <property type="entry name" value="RhoGEF"/>
    <property type="match status" value="1"/>
</dbReference>
<feature type="compositionally biased region" description="Basic and acidic residues" evidence="1">
    <location>
        <begin position="72"/>
        <end position="81"/>
    </location>
</feature>
<feature type="domain" description="DH" evidence="2">
    <location>
        <begin position="1"/>
        <end position="47"/>
    </location>
</feature>
<dbReference type="SUPFAM" id="SSF48065">
    <property type="entry name" value="DBL homology domain (DH-domain)"/>
    <property type="match status" value="1"/>
</dbReference>
<dbReference type="InterPro" id="IPR000219">
    <property type="entry name" value="DH_dom"/>
</dbReference>
<feature type="region of interest" description="Disordered" evidence="1">
    <location>
        <begin position="105"/>
        <end position="146"/>
    </location>
</feature>
<name>A0A1Y1UIP9_9TREE</name>
<evidence type="ECO:0000256" key="1">
    <source>
        <dbReference type="SAM" id="MobiDB-lite"/>
    </source>
</evidence>
<evidence type="ECO:0000313" key="4">
    <source>
        <dbReference type="Proteomes" id="UP000193218"/>
    </source>
</evidence>
<dbReference type="AlphaFoldDB" id="A0A1Y1UIP9"/>
<reference evidence="3 4" key="1">
    <citation type="submission" date="2017-03" db="EMBL/GenBank/DDBJ databases">
        <title>Widespread Adenine N6-methylation of Active Genes in Fungi.</title>
        <authorList>
            <consortium name="DOE Joint Genome Institute"/>
            <person name="Mondo S.J."/>
            <person name="Dannebaum R.O."/>
            <person name="Kuo R.C."/>
            <person name="Louie K.B."/>
            <person name="Bewick A.J."/>
            <person name="Labutti K."/>
            <person name="Haridas S."/>
            <person name="Kuo A."/>
            <person name="Salamov A."/>
            <person name="Ahrendt S.R."/>
            <person name="Lau R."/>
            <person name="Bowen B.P."/>
            <person name="Lipzen A."/>
            <person name="Sullivan W."/>
            <person name="Andreopoulos W.B."/>
            <person name="Clum A."/>
            <person name="Lindquist E."/>
            <person name="Daum C."/>
            <person name="Northen T.R."/>
            <person name="Ramamoorthy G."/>
            <person name="Schmitz R.J."/>
            <person name="Gryganskyi A."/>
            <person name="Culley D."/>
            <person name="Magnuson J."/>
            <person name="James T.Y."/>
            <person name="O'Malley M.A."/>
            <person name="Stajich J.E."/>
            <person name="Spatafora J.W."/>
            <person name="Visel A."/>
            <person name="Grigoriev I.V."/>
        </authorList>
    </citation>
    <scope>NUCLEOTIDE SEQUENCE [LARGE SCALE GENOMIC DNA]</scope>
    <source>
        <strain evidence="3 4">NRRL Y-17943</strain>
    </source>
</reference>
<protein>
    <recommendedName>
        <fullName evidence="2">DH domain-containing protein</fullName>
    </recommendedName>
</protein>
<dbReference type="PROSITE" id="PS50010">
    <property type="entry name" value="DH_2"/>
    <property type="match status" value="1"/>
</dbReference>
<dbReference type="GO" id="GO:0005085">
    <property type="term" value="F:guanyl-nucleotide exchange factor activity"/>
    <property type="evidence" value="ECO:0007669"/>
    <property type="project" value="InterPro"/>
</dbReference>
<feature type="compositionally biased region" description="Polar residues" evidence="1">
    <location>
        <begin position="60"/>
        <end position="71"/>
    </location>
</feature>
<dbReference type="Gene3D" id="1.20.900.10">
    <property type="entry name" value="Dbl homology (DH) domain"/>
    <property type="match status" value="1"/>
</dbReference>
<dbReference type="RefSeq" id="XP_021871836.1">
    <property type="nucleotide sequence ID" value="XM_022012689.1"/>
</dbReference>
<dbReference type="Proteomes" id="UP000193218">
    <property type="component" value="Unassembled WGS sequence"/>
</dbReference>
<organism evidence="3 4">
    <name type="scientific">Kockovaella imperatae</name>
    <dbReference type="NCBI Taxonomy" id="4999"/>
    <lineage>
        <taxon>Eukaryota</taxon>
        <taxon>Fungi</taxon>
        <taxon>Dikarya</taxon>
        <taxon>Basidiomycota</taxon>
        <taxon>Agaricomycotina</taxon>
        <taxon>Tremellomycetes</taxon>
        <taxon>Tremellales</taxon>
        <taxon>Cuniculitremaceae</taxon>
        <taxon>Kockovaella</taxon>
    </lineage>
</organism>
<dbReference type="EMBL" id="NBSH01000005">
    <property type="protein sequence ID" value="ORX37849.1"/>
    <property type="molecule type" value="Genomic_DNA"/>
</dbReference>
<dbReference type="InterPro" id="IPR035899">
    <property type="entry name" value="DBL_dom_sf"/>
</dbReference>
<proteinExistence type="predicted"/>